<accession>A0AAE0LEJ9</accession>
<organism evidence="4 5">
    <name type="scientific">Cymbomonas tetramitiformis</name>
    <dbReference type="NCBI Taxonomy" id="36881"/>
    <lineage>
        <taxon>Eukaryota</taxon>
        <taxon>Viridiplantae</taxon>
        <taxon>Chlorophyta</taxon>
        <taxon>Pyramimonadophyceae</taxon>
        <taxon>Pyramimonadales</taxon>
        <taxon>Pyramimonadaceae</taxon>
        <taxon>Cymbomonas</taxon>
    </lineage>
</organism>
<dbReference type="PANTHER" id="PTHR11567:SF110">
    <property type="entry name" value="2-PHOSPHOXYLOSE PHOSPHATASE 1"/>
    <property type="match status" value="1"/>
</dbReference>
<keyword evidence="5" id="KW-1185">Reference proteome</keyword>
<keyword evidence="3" id="KW-0812">Transmembrane</keyword>
<dbReference type="PANTHER" id="PTHR11567">
    <property type="entry name" value="ACID PHOSPHATASE-RELATED"/>
    <property type="match status" value="1"/>
</dbReference>
<reference evidence="4 5" key="1">
    <citation type="journal article" date="2015" name="Genome Biol. Evol.">
        <title>Comparative Genomics of a Bacterivorous Green Alga Reveals Evolutionary Causalities and Consequences of Phago-Mixotrophic Mode of Nutrition.</title>
        <authorList>
            <person name="Burns J.A."/>
            <person name="Paasch A."/>
            <person name="Narechania A."/>
            <person name="Kim E."/>
        </authorList>
    </citation>
    <scope>NUCLEOTIDE SEQUENCE [LARGE SCALE GENOMIC DNA]</scope>
    <source>
        <strain evidence="4 5">PLY_AMNH</strain>
    </source>
</reference>
<dbReference type="InterPro" id="IPR050645">
    <property type="entry name" value="Histidine_acid_phosphatase"/>
</dbReference>
<dbReference type="CDD" id="cd07061">
    <property type="entry name" value="HP_HAP_like"/>
    <property type="match status" value="1"/>
</dbReference>
<dbReference type="InterPro" id="IPR029033">
    <property type="entry name" value="His_PPase_superfam"/>
</dbReference>
<dbReference type="AlphaFoldDB" id="A0AAE0LEJ9"/>
<dbReference type="Proteomes" id="UP001190700">
    <property type="component" value="Unassembled WGS sequence"/>
</dbReference>
<dbReference type="SUPFAM" id="SSF53254">
    <property type="entry name" value="Phosphoglycerate mutase-like"/>
    <property type="match status" value="1"/>
</dbReference>
<evidence type="ECO:0000313" key="4">
    <source>
        <dbReference type="EMBL" id="KAK3282227.1"/>
    </source>
</evidence>
<comment type="similarity">
    <text evidence="1">Belongs to the histidine acid phosphatase family.</text>
</comment>
<name>A0AAE0LEJ9_9CHLO</name>
<proteinExistence type="inferred from homology"/>
<dbReference type="Pfam" id="PF00328">
    <property type="entry name" value="His_Phos_2"/>
    <property type="match status" value="1"/>
</dbReference>
<evidence type="ECO:0000313" key="5">
    <source>
        <dbReference type="Proteomes" id="UP001190700"/>
    </source>
</evidence>
<keyword evidence="2" id="KW-0378">Hydrolase</keyword>
<sequence>MVLVVHRHGSRTQLDKDHLLRSEGGATLTPRGEEQLVQVGRDFQKRYLTPTCDLGLCLQGLLSDGQYHHSEVHAASSGYDRTLSSAQCFLQGLFNRSLQAQEHWSPIPVYSSATADDHVLRAYDKCPRIQERLAAFYSSSAFEAKETESLALRTLIAGRLRENVTELRSFWGVYDRIVSAEENENAATGDSDMIVNWTTAELDAVENLAGWLEGSKFGNDISDHLCGGSLLGEIRDRIQTGVTAGAPRLALYSAHYPTLLCLLSALGVTSAAASPVAGIVPAYGASLAFEVHRDEHHKRWVRLVFRNGPTAEPQMVPMPCALSARPEDAASAWCSAGEFAWQTADQVFNNTHDWCRACANTEMTACSCLHLSRPGGEVVETHVKTEALGEVDDSTNDTNGDDGDSNRDSMLSALVGAIVGAVMGAAGLFAGQILWKGRRAPVAARASTIDNAPQLTPGENCTVSLAMCDELKAMSYEKETVAAGHLTVEDGIS</sequence>
<protein>
    <submittedName>
        <fullName evidence="4">Uncharacterized protein</fullName>
    </submittedName>
</protein>
<dbReference type="InterPro" id="IPR000560">
    <property type="entry name" value="His_Pase_clade-2"/>
</dbReference>
<comment type="caution">
    <text evidence="4">The sequence shown here is derived from an EMBL/GenBank/DDBJ whole genome shotgun (WGS) entry which is preliminary data.</text>
</comment>
<dbReference type="GO" id="GO:0016791">
    <property type="term" value="F:phosphatase activity"/>
    <property type="evidence" value="ECO:0007669"/>
    <property type="project" value="TreeGrafter"/>
</dbReference>
<evidence type="ECO:0000256" key="1">
    <source>
        <dbReference type="ARBA" id="ARBA00005375"/>
    </source>
</evidence>
<evidence type="ECO:0000256" key="3">
    <source>
        <dbReference type="SAM" id="Phobius"/>
    </source>
</evidence>
<keyword evidence="3" id="KW-1133">Transmembrane helix</keyword>
<evidence type="ECO:0000256" key="2">
    <source>
        <dbReference type="ARBA" id="ARBA00022801"/>
    </source>
</evidence>
<dbReference type="EMBL" id="LGRX02003439">
    <property type="protein sequence ID" value="KAK3282227.1"/>
    <property type="molecule type" value="Genomic_DNA"/>
</dbReference>
<dbReference type="Gene3D" id="3.40.50.1240">
    <property type="entry name" value="Phosphoglycerate mutase-like"/>
    <property type="match status" value="1"/>
</dbReference>
<gene>
    <name evidence="4" type="ORF">CYMTET_10025</name>
</gene>
<keyword evidence="3" id="KW-0472">Membrane</keyword>
<feature type="transmembrane region" description="Helical" evidence="3">
    <location>
        <begin position="410"/>
        <end position="435"/>
    </location>
</feature>